<evidence type="ECO:0000313" key="5">
    <source>
        <dbReference type="Proteomes" id="UP000037923"/>
    </source>
</evidence>
<reference evidence="4 5" key="1">
    <citation type="submission" date="2015-07" db="EMBL/GenBank/DDBJ databases">
        <title>High-quality genome of monoxenous trypanosomatid Leptomonas pyrrhocoris.</title>
        <authorList>
            <person name="Flegontov P."/>
            <person name="Butenko A."/>
            <person name="Firsov S."/>
            <person name="Vlcek C."/>
            <person name="Logacheva M.D."/>
            <person name="Field M."/>
            <person name="Filatov D."/>
            <person name="Flegontova O."/>
            <person name="Gerasimov E."/>
            <person name="Jackson A.P."/>
            <person name="Kelly S."/>
            <person name="Opperdoes F."/>
            <person name="O'Reilly A."/>
            <person name="Votypka J."/>
            <person name="Yurchenko V."/>
            <person name="Lukes J."/>
        </authorList>
    </citation>
    <scope>NUCLEOTIDE SEQUENCE [LARGE SCALE GENOMIC DNA]</scope>
    <source>
        <strain evidence="4">H10</strain>
    </source>
</reference>
<keyword evidence="1" id="KW-1133">Transmembrane helix</keyword>
<dbReference type="EMBL" id="LGTL01000021">
    <property type="protein sequence ID" value="KPA76172.1"/>
    <property type="molecule type" value="Genomic_DNA"/>
</dbReference>
<name>A0A0N0DSN1_LEPPY</name>
<dbReference type="GeneID" id="26908213"/>
<dbReference type="VEuPathDB" id="TriTrypDB:LpyrH10_21_0680"/>
<evidence type="ECO:0000313" key="2">
    <source>
        <dbReference type="EMBL" id="KPA76168.1"/>
    </source>
</evidence>
<evidence type="ECO:0000313" key="4">
    <source>
        <dbReference type="EMBL" id="KPA76172.1"/>
    </source>
</evidence>
<dbReference type="GeneID" id="26908215"/>
<protein>
    <submittedName>
        <fullName evidence="4">Uncharacterized protein</fullName>
    </submittedName>
</protein>
<proteinExistence type="predicted"/>
<accession>A0A0N0DSN1</accession>
<evidence type="ECO:0000313" key="3">
    <source>
        <dbReference type="EMBL" id="KPA76170.1"/>
    </source>
</evidence>
<dbReference type="AlphaFoldDB" id="A0A0N0DSN1"/>
<comment type="caution">
    <text evidence="4">The sequence shown here is derived from an EMBL/GenBank/DDBJ whole genome shotgun (WGS) entry which is preliminary data.</text>
</comment>
<keyword evidence="1" id="KW-0812">Transmembrane</keyword>
<dbReference type="EMBL" id="LGTL01000021">
    <property type="protein sequence ID" value="KPA76168.1"/>
    <property type="molecule type" value="Genomic_DNA"/>
</dbReference>
<dbReference type="EMBL" id="LGTL01000021">
    <property type="protein sequence ID" value="KPA76170.1"/>
    <property type="molecule type" value="Genomic_DNA"/>
</dbReference>
<dbReference type="VEuPathDB" id="TriTrypDB:LpyrH10_21_0660"/>
<dbReference type="RefSeq" id="XP_015654611.1">
    <property type="nucleotide sequence ID" value="XM_015806740.1"/>
</dbReference>
<evidence type="ECO:0000256" key="1">
    <source>
        <dbReference type="SAM" id="Phobius"/>
    </source>
</evidence>
<dbReference type="RefSeq" id="XP_015654609.1">
    <property type="nucleotide sequence ID" value="XM_015806738.1"/>
</dbReference>
<feature type="transmembrane region" description="Helical" evidence="1">
    <location>
        <begin position="16"/>
        <end position="40"/>
    </location>
</feature>
<organism evidence="4 5">
    <name type="scientific">Leptomonas pyrrhocoris</name>
    <name type="common">Firebug parasite</name>
    <dbReference type="NCBI Taxonomy" id="157538"/>
    <lineage>
        <taxon>Eukaryota</taxon>
        <taxon>Discoba</taxon>
        <taxon>Euglenozoa</taxon>
        <taxon>Kinetoplastea</taxon>
        <taxon>Metakinetoplastina</taxon>
        <taxon>Trypanosomatida</taxon>
        <taxon>Trypanosomatidae</taxon>
        <taxon>Leishmaniinae</taxon>
        <taxon>Leptomonas</taxon>
    </lineage>
</organism>
<dbReference type="RefSeq" id="XP_015654607.1">
    <property type="nucleotide sequence ID" value="XM_015806736.1"/>
</dbReference>
<gene>
    <name evidence="2" type="ORF">ABB37_07928</name>
    <name evidence="3" type="ORF">ABB37_07930</name>
    <name evidence="4" type="ORF">ABB37_07932</name>
</gene>
<dbReference type="Proteomes" id="UP000037923">
    <property type="component" value="Unassembled WGS sequence"/>
</dbReference>
<dbReference type="GeneID" id="26908217"/>
<feature type="transmembrane region" description="Helical" evidence="1">
    <location>
        <begin position="52"/>
        <end position="77"/>
    </location>
</feature>
<dbReference type="VEuPathDB" id="TriTrypDB:LpyrH10_21_0640"/>
<keyword evidence="1" id="KW-0472">Membrane</keyword>
<keyword evidence="5" id="KW-1185">Reference proteome</keyword>
<sequence length="80" mass="8453">MLHAVWPMQDFTANTIVLALAAFCFVVSLCCCLVMGFSPIGAFSPRGVLQSLVSPLTAVVTAITTFVSFQVGIAAFVKLL</sequence>